<dbReference type="GO" id="GO:0008270">
    <property type="term" value="F:zinc ion binding"/>
    <property type="evidence" value="ECO:0007669"/>
    <property type="project" value="InterPro"/>
</dbReference>
<dbReference type="GO" id="GO:0003676">
    <property type="term" value="F:nucleic acid binding"/>
    <property type="evidence" value="ECO:0007669"/>
    <property type="project" value="InterPro"/>
</dbReference>
<dbReference type="InterPro" id="IPR036875">
    <property type="entry name" value="Znf_CCHC_sf"/>
</dbReference>
<dbReference type="SUPFAM" id="SSF57756">
    <property type="entry name" value="Retrovirus zinc finger-like domains"/>
    <property type="match status" value="1"/>
</dbReference>
<accession>A0A8K0KTE1</accession>
<reference evidence="2" key="2">
    <citation type="submission" date="2017-10" db="EMBL/GenBank/DDBJ databases">
        <title>Ladona fulva Genome sequencing and assembly.</title>
        <authorList>
            <person name="Murali S."/>
            <person name="Richards S."/>
            <person name="Bandaranaike D."/>
            <person name="Bellair M."/>
            <person name="Blankenburg K."/>
            <person name="Chao H."/>
            <person name="Dinh H."/>
            <person name="Doddapaneni H."/>
            <person name="Dugan-Rocha S."/>
            <person name="Elkadiri S."/>
            <person name="Gnanaolivu R."/>
            <person name="Hernandez B."/>
            <person name="Skinner E."/>
            <person name="Javaid M."/>
            <person name="Lee S."/>
            <person name="Li M."/>
            <person name="Ming W."/>
            <person name="Munidasa M."/>
            <person name="Muniz J."/>
            <person name="Nguyen L."/>
            <person name="Hughes D."/>
            <person name="Osuji N."/>
            <person name="Pu L.-L."/>
            <person name="Puazo M."/>
            <person name="Qu C."/>
            <person name="Quiroz J."/>
            <person name="Raj R."/>
            <person name="Weissenberger G."/>
            <person name="Xin Y."/>
            <person name="Zou X."/>
            <person name="Han Y."/>
            <person name="Worley K."/>
            <person name="Muzny D."/>
            <person name="Gibbs R."/>
        </authorList>
    </citation>
    <scope>NUCLEOTIDE SEQUENCE</scope>
    <source>
        <strain evidence="2">Sampled in the wild</strain>
    </source>
</reference>
<dbReference type="Gene3D" id="4.10.60.10">
    <property type="entry name" value="Zinc finger, CCHC-type"/>
    <property type="match status" value="1"/>
</dbReference>
<evidence type="ECO:0000313" key="3">
    <source>
        <dbReference type="Proteomes" id="UP000792457"/>
    </source>
</evidence>
<dbReference type="SMART" id="SM00343">
    <property type="entry name" value="ZnF_C2HC"/>
    <property type="match status" value="2"/>
</dbReference>
<feature type="domain" description="CCHC-type" evidence="1">
    <location>
        <begin position="99"/>
        <end position="115"/>
    </location>
</feature>
<reference evidence="2" key="1">
    <citation type="submission" date="2013-04" db="EMBL/GenBank/DDBJ databases">
        <authorList>
            <person name="Qu J."/>
            <person name="Murali S.C."/>
            <person name="Bandaranaike D."/>
            <person name="Bellair M."/>
            <person name="Blankenburg K."/>
            <person name="Chao H."/>
            <person name="Dinh H."/>
            <person name="Doddapaneni H."/>
            <person name="Downs B."/>
            <person name="Dugan-Rocha S."/>
            <person name="Elkadiri S."/>
            <person name="Gnanaolivu R.D."/>
            <person name="Hernandez B."/>
            <person name="Javaid M."/>
            <person name="Jayaseelan J.C."/>
            <person name="Lee S."/>
            <person name="Li M."/>
            <person name="Ming W."/>
            <person name="Munidasa M."/>
            <person name="Muniz J."/>
            <person name="Nguyen L."/>
            <person name="Ongeri F."/>
            <person name="Osuji N."/>
            <person name="Pu L.-L."/>
            <person name="Puazo M."/>
            <person name="Qu C."/>
            <person name="Quiroz J."/>
            <person name="Raj R."/>
            <person name="Weissenberger G."/>
            <person name="Xin Y."/>
            <person name="Zou X."/>
            <person name="Han Y."/>
            <person name="Richards S."/>
            <person name="Worley K."/>
            <person name="Muzny D."/>
            <person name="Gibbs R."/>
        </authorList>
    </citation>
    <scope>NUCLEOTIDE SEQUENCE</scope>
    <source>
        <strain evidence="2">Sampled in the wild</strain>
    </source>
</reference>
<dbReference type="InterPro" id="IPR001878">
    <property type="entry name" value="Znf_CCHC"/>
</dbReference>
<protein>
    <recommendedName>
        <fullName evidence="1">CCHC-type domain-containing protein</fullName>
    </recommendedName>
</protein>
<sequence length="212" mass="25188">MSLKKIGGIRDFIHQHRWSNYWEMCRLLKIERLRMSSYHFKGNSNVKVSPEIREILLKKDKIYAGWRAHYVKDYLGVSRCFKCQGYRHPAQYCREKTDTCGHCTKTGHRVGDCPNKDKREVCANCHRYGQDDYHSTTDRDCPVYKYALEKEILHTDPRTGRKWNTILKEMEDKITDKSVKLIVSQTAFLTERLEMLKNEFLDMELSKDLQDI</sequence>
<dbReference type="AlphaFoldDB" id="A0A8K0KTE1"/>
<keyword evidence="3" id="KW-1185">Reference proteome</keyword>
<proteinExistence type="predicted"/>
<name>A0A8K0KTE1_LADFU</name>
<evidence type="ECO:0000259" key="1">
    <source>
        <dbReference type="SMART" id="SM00343"/>
    </source>
</evidence>
<dbReference type="OrthoDB" id="10026072at2759"/>
<organism evidence="2 3">
    <name type="scientific">Ladona fulva</name>
    <name type="common">Scarce chaser dragonfly</name>
    <name type="synonym">Libellula fulva</name>
    <dbReference type="NCBI Taxonomy" id="123851"/>
    <lineage>
        <taxon>Eukaryota</taxon>
        <taxon>Metazoa</taxon>
        <taxon>Ecdysozoa</taxon>
        <taxon>Arthropoda</taxon>
        <taxon>Hexapoda</taxon>
        <taxon>Insecta</taxon>
        <taxon>Pterygota</taxon>
        <taxon>Palaeoptera</taxon>
        <taxon>Odonata</taxon>
        <taxon>Epiprocta</taxon>
        <taxon>Anisoptera</taxon>
        <taxon>Libelluloidea</taxon>
        <taxon>Libellulidae</taxon>
        <taxon>Ladona</taxon>
    </lineage>
</organism>
<comment type="caution">
    <text evidence="2">The sequence shown here is derived from an EMBL/GenBank/DDBJ whole genome shotgun (WGS) entry which is preliminary data.</text>
</comment>
<evidence type="ECO:0000313" key="2">
    <source>
        <dbReference type="EMBL" id="KAG8237928.1"/>
    </source>
</evidence>
<feature type="domain" description="CCHC-type" evidence="1">
    <location>
        <begin position="79"/>
        <end position="95"/>
    </location>
</feature>
<gene>
    <name evidence="2" type="ORF">J437_LFUL017458</name>
</gene>
<dbReference type="EMBL" id="KZ309248">
    <property type="protein sequence ID" value="KAG8237928.1"/>
    <property type="molecule type" value="Genomic_DNA"/>
</dbReference>
<dbReference type="Proteomes" id="UP000792457">
    <property type="component" value="Unassembled WGS sequence"/>
</dbReference>